<dbReference type="RefSeq" id="XP_024726197.1">
    <property type="nucleotide sequence ID" value="XM_024871692.1"/>
</dbReference>
<organism evidence="2 3">
    <name type="scientific">Hyaloscypha bicolor E</name>
    <dbReference type="NCBI Taxonomy" id="1095630"/>
    <lineage>
        <taxon>Eukaryota</taxon>
        <taxon>Fungi</taxon>
        <taxon>Dikarya</taxon>
        <taxon>Ascomycota</taxon>
        <taxon>Pezizomycotina</taxon>
        <taxon>Leotiomycetes</taxon>
        <taxon>Helotiales</taxon>
        <taxon>Hyaloscyphaceae</taxon>
        <taxon>Hyaloscypha</taxon>
        <taxon>Hyaloscypha bicolor</taxon>
    </lineage>
</organism>
<name>A0A2J6SEW0_9HELO</name>
<evidence type="ECO:0008006" key="4">
    <source>
        <dbReference type="Google" id="ProtNLM"/>
    </source>
</evidence>
<keyword evidence="3" id="KW-1185">Reference proteome</keyword>
<dbReference type="STRING" id="1095630.A0A2J6SEW0"/>
<feature type="compositionally biased region" description="Basic and acidic residues" evidence="1">
    <location>
        <begin position="170"/>
        <end position="186"/>
    </location>
</feature>
<dbReference type="GeneID" id="36579774"/>
<protein>
    <recommendedName>
        <fullName evidence="4">ASX DEUBAD domain-containing protein</fullName>
    </recommendedName>
</protein>
<accession>A0A2J6SEW0</accession>
<evidence type="ECO:0000313" key="2">
    <source>
        <dbReference type="EMBL" id="PMD49293.1"/>
    </source>
</evidence>
<evidence type="ECO:0000256" key="1">
    <source>
        <dbReference type="SAM" id="MobiDB-lite"/>
    </source>
</evidence>
<reference evidence="2 3" key="1">
    <citation type="submission" date="2016-04" db="EMBL/GenBank/DDBJ databases">
        <title>A degradative enzymes factory behind the ericoid mycorrhizal symbiosis.</title>
        <authorList>
            <consortium name="DOE Joint Genome Institute"/>
            <person name="Martino E."/>
            <person name="Morin E."/>
            <person name="Grelet G."/>
            <person name="Kuo A."/>
            <person name="Kohler A."/>
            <person name="Daghino S."/>
            <person name="Barry K."/>
            <person name="Choi C."/>
            <person name="Cichocki N."/>
            <person name="Clum A."/>
            <person name="Copeland A."/>
            <person name="Hainaut M."/>
            <person name="Haridas S."/>
            <person name="Labutti K."/>
            <person name="Lindquist E."/>
            <person name="Lipzen A."/>
            <person name="Khouja H.-R."/>
            <person name="Murat C."/>
            <person name="Ohm R."/>
            <person name="Olson A."/>
            <person name="Spatafora J."/>
            <person name="Veneault-Fourrey C."/>
            <person name="Henrissat B."/>
            <person name="Grigoriev I."/>
            <person name="Martin F."/>
            <person name="Perotto S."/>
        </authorList>
    </citation>
    <scope>NUCLEOTIDE SEQUENCE [LARGE SCALE GENOMIC DNA]</scope>
    <source>
        <strain evidence="2 3">E</strain>
    </source>
</reference>
<dbReference type="InParanoid" id="A0A2J6SEW0"/>
<dbReference type="EMBL" id="KZ613921">
    <property type="protein sequence ID" value="PMD49293.1"/>
    <property type="molecule type" value="Genomic_DNA"/>
</dbReference>
<gene>
    <name evidence="2" type="ORF">K444DRAFT_297055</name>
</gene>
<sequence>MRLSSCSRRSYIPTPYNSPIARNPRQRSPNGIPSTRLRGGGPKRFAGSPITPAAKKSKVILNGRGNKKDRMYDDAEAVLADGNSPLYDDVDVTAILQHPTAVKTLEGLPMYDHLQGLSPDALRQAVNDFISNGRSGYHDPDYLGQGLAARVVRGRGEFDEYLEHTFQETWIEREGEGEGEDEKAAASDENPAKAA</sequence>
<evidence type="ECO:0000313" key="3">
    <source>
        <dbReference type="Proteomes" id="UP000235371"/>
    </source>
</evidence>
<feature type="region of interest" description="Disordered" evidence="1">
    <location>
        <begin position="170"/>
        <end position="195"/>
    </location>
</feature>
<feature type="region of interest" description="Disordered" evidence="1">
    <location>
        <begin position="1"/>
        <end position="66"/>
    </location>
</feature>
<dbReference type="AlphaFoldDB" id="A0A2J6SEW0"/>
<dbReference type="Proteomes" id="UP000235371">
    <property type="component" value="Unassembled WGS sequence"/>
</dbReference>
<dbReference type="OrthoDB" id="2289918at2759"/>
<proteinExistence type="predicted"/>